<dbReference type="GeneID" id="73337174"/>
<dbReference type="KEGG" id="clup:CLUP02_03137"/>
<sequence length="99" mass="11217">MDSRRVYDAFFCVPLYAQYHFAMPVGGDEASSKLHCREIGCKDTALSTLSNLKRRIQSQHGIAAQMTCRKTLAHQKSCWKCRSVLTQSSTFNEQRGVKT</sequence>
<reference evidence="1" key="1">
    <citation type="journal article" date="2021" name="Mol. Plant Microbe Interact.">
        <title>Complete Genome Sequence of the Plant-Pathogenic Fungus Colletotrichum lupini.</title>
        <authorList>
            <person name="Baroncelli R."/>
            <person name="Pensec F."/>
            <person name="Da Lio D."/>
            <person name="Boufleur T."/>
            <person name="Vicente I."/>
            <person name="Sarrocco S."/>
            <person name="Picot A."/>
            <person name="Baraldi E."/>
            <person name="Sukno S."/>
            <person name="Thon M."/>
            <person name="Le Floch G."/>
        </authorList>
    </citation>
    <scope>NUCLEOTIDE SEQUENCE</scope>
    <source>
        <strain evidence="1">IMI 504893</strain>
    </source>
</reference>
<gene>
    <name evidence="1" type="ORF">CLUP02_03137</name>
</gene>
<accession>A0A9Q8SIB1</accession>
<keyword evidence="2" id="KW-1185">Reference proteome</keyword>
<proteinExistence type="predicted"/>
<dbReference type="EMBL" id="CP019474">
    <property type="protein sequence ID" value="UQC77668.1"/>
    <property type="molecule type" value="Genomic_DNA"/>
</dbReference>
<protein>
    <submittedName>
        <fullName evidence="1">Uncharacterized protein</fullName>
    </submittedName>
</protein>
<name>A0A9Q8SIB1_9PEZI</name>
<dbReference type="RefSeq" id="XP_049139307.1">
    <property type="nucleotide sequence ID" value="XM_049282164.1"/>
</dbReference>
<organism evidence="1 2">
    <name type="scientific">Colletotrichum lupini</name>
    <dbReference type="NCBI Taxonomy" id="145971"/>
    <lineage>
        <taxon>Eukaryota</taxon>
        <taxon>Fungi</taxon>
        <taxon>Dikarya</taxon>
        <taxon>Ascomycota</taxon>
        <taxon>Pezizomycotina</taxon>
        <taxon>Sordariomycetes</taxon>
        <taxon>Hypocreomycetidae</taxon>
        <taxon>Glomerellales</taxon>
        <taxon>Glomerellaceae</taxon>
        <taxon>Colletotrichum</taxon>
        <taxon>Colletotrichum acutatum species complex</taxon>
    </lineage>
</organism>
<dbReference type="Proteomes" id="UP000830671">
    <property type="component" value="Chromosome 2"/>
</dbReference>
<dbReference type="AlphaFoldDB" id="A0A9Q8SIB1"/>
<evidence type="ECO:0000313" key="1">
    <source>
        <dbReference type="EMBL" id="UQC77668.1"/>
    </source>
</evidence>
<evidence type="ECO:0000313" key="2">
    <source>
        <dbReference type="Proteomes" id="UP000830671"/>
    </source>
</evidence>